<dbReference type="InterPro" id="IPR044832">
    <property type="entry name" value="NRP-like"/>
</dbReference>
<accession>A0AAD8I4V6</accession>
<feature type="domain" description="DCD" evidence="3">
    <location>
        <begin position="34"/>
        <end position="166"/>
    </location>
</feature>
<reference evidence="4" key="1">
    <citation type="submission" date="2023-02" db="EMBL/GenBank/DDBJ databases">
        <title>Genome of toxic invasive species Heracleum sosnowskyi carries increased number of genes despite the absence of recent whole-genome duplications.</title>
        <authorList>
            <person name="Schelkunov M."/>
            <person name="Shtratnikova V."/>
            <person name="Makarenko M."/>
            <person name="Klepikova A."/>
            <person name="Omelchenko D."/>
            <person name="Novikova G."/>
            <person name="Obukhova E."/>
            <person name="Bogdanov V."/>
            <person name="Penin A."/>
            <person name="Logacheva M."/>
        </authorList>
    </citation>
    <scope>NUCLEOTIDE SEQUENCE</scope>
    <source>
        <strain evidence="4">Hsosn_3</strain>
        <tissue evidence="4">Leaf</tissue>
    </source>
</reference>
<name>A0AAD8I4V6_9APIA</name>
<reference evidence="4" key="2">
    <citation type="submission" date="2023-05" db="EMBL/GenBank/DDBJ databases">
        <authorList>
            <person name="Schelkunov M.I."/>
        </authorList>
    </citation>
    <scope>NUCLEOTIDE SEQUENCE</scope>
    <source>
        <strain evidence="4">Hsosn_3</strain>
        <tissue evidence="4">Leaf</tissue>
    </source>
</reference>
<sequence length="907" mass="101116">MAGGKKSKKSSLNQKFKPFTKANCSAPARNLGKGDLGAVIFGCKNYTIDECYTKKLFGLPAPHYAYVKNISRGLVLFLFNYSDRTLHGIFEAVTPGQMHIDCHAWTEDGADTPYPAQVKVCLQRRCCTLTEDQFRPIISSNYYEQSLFWFELDRSQTSKLVSLFNSLPCADASTSQSRAKWNPSFYPLPASEPRQEEVSGISSNKEVVSGASSTVPPKTWTSLFESSSHTDGMQRDDASTCIPQKTWTSLFKSSSHSDGISRDDASTSIPQKTWSSLFRTPPESDGLEKDERFWTEASKSYHHLDESKMYLQSSSGLPCSNKESSESERDAVNSRQCSEDVDDWETNWENPPSLPLSVSDRQAVGLDASQCYDDMGNWESDWENQYLMKEVSKISLKDNTLTGVAQHEDISFGHVSSEPNPHHLEESNVAVGLGPLNWESDWENQSLMKEVSEISLKDNTHSGVARHEDISFGHVSSETNSHHLEESSVAVGLGPLNENEDETQSSESFDFSAVINEMILEENNENDATHNGLPIENVRFPAEDRITATTSFNIQSVVAMLMKEIDGMKGFHLQQQMQINYLEKELVDSKRQIAQLKNRCNMLESGEFSSVVQLGDEYEWFDKSTPDTDKTILIAGGFDGTSWLADLNSYCPFRDKTASLCPMTTRRSYASAVNLGGELFILGGIDGDIWHDTVESYNLRSDRWVSQPSLHRKKGSLAGVNLCEKIFAIGGGDGVDCLAEVEMYDPSIGRWIFTRPMQYKRFAPAASNMNNALYVTGGYDGTDYLSTVERFDPREHSWVRVGNMSTKRGGHSAAVLNGKLYALGGCDGVRMHSTVEIFDPRMNLWTPGESMNSSRGYSGAVVVGGRLYVIGGLKEKHEILETIECYKEGYGWELIDGHRSRVDMIGT</sequence>
<dbReference type="PROSITE" id="PS51222">
    <property type="entry name" value="DCD"/>
    <property type="match status" value="1"/>
</dbReference>
<dbReference type="AlphaFoldDB" id="A0AAD8I4V6"/>
<dbReference type="InterPro" id="IPR013989">
    <property type="entry name" value="Dev_and_cell_death_domain"/>
</dbReference>
<evidence type="ECO:0000313" key="4">
    <source>
        <dbReference type="EMBL" id="KAK1377908.1"/>
    </source>
</evidence>
<comment type="caution">
    <text evidence="4">The sequence shown here is derived from an EMBL/GenBank/DDBJ whole genome shotgun (WGS) entry which is preliminary data.</text>
</comment>
<evidence type="ECO:0000313" key="5">
    <source>
        <dbReference type="Proteomes" id="UP001237642"/>
    </source>
</evidence>
<dbReference type="Pfam" id="PF10539">
    <property type="entry name" value="Dev_Cell_Death"/>
    <property type="match status" value="1"/>
</dbReference>
<organism evidence="4 5">
    <name type="scientific">Heracleum sosnowskyi</name>
    <dbReference type="NCBI Taxonomy" id="360622"/>
    <lineage>
        <taxon>Eukaryota</taxon>
        <taxon>Viridiplantae</taxon>
        <taxon>Streptophyta</taxon>
        <taxon>Embryophyta</taxon>
        <taxon>Tracheophyta</taxon>
        <taxon>Spermatophyta</taxon>
        <taxon>Magnoliopsida</taxon>
        <taxon>eudicotyledons</taxon>
        <taxon>Gunneridae</taxon>
        <taxon>Pentapetalae</taxon>
        <taxon>asterids</taxon>
        <taxon>campanulids</taxon>
        <taxon>Apiales</taxon>
        <taxon>Apiaceae</taxon>
        <taxon>Apioideae</taxon>
        <taxon>apioid superclade</taxon>
        <taxon>Tordylieae</taxon>
        <taxon>Tordyliinae</taxon>
        <taxon>Heracleum</taxon>
    </lineage>
</organism>
<protein>
    <recommendedName>
        <fullName evidence="3">DCD domain-containing protein</fullName>
    </recommendedName>
</protein>
<evidence type="ECO:0000256" key="1">
    <source>
        <dbReference type="SAM" id="Coils"/>
    </source>
</evidence>
<proteinExistence type="predicted"/>
<feature type="compositionally biased region" description="Polar residues" evidence="2">
    <location>
        <begin position="266"/>
        <end position="278"/>
    </location>
</feature>
<feature type="compositionally biased region" description="Polar residues" evidence="2">
    <location>
        <begin position="312"/>
        <end position="322"/>
    </location>
</feature>
<feature type="region of interest" description="Disordered" evidence="2">
    <location>
        <begin position="252"/>
        <end position="289"/>
    </location>
</feature>
<evidence type="ECO:0000256" key="2">
    <source>
        <dbReference type="SAM" id="MobiDB-lite"/>
    </source>
</evidence>
<keyword evidence="1" id="KW-0175">Coiled coil</keyword>
<gene>
    <name evidence="4" type="ORF">POM88_024652</name>
</gene>
<feature type="region of interest" description="Disordered" evidence="2">
    <location>
        <begin position="312"/>
        <end position="343"/>
    </location>
</feature>
<feature type="compositionally biased region" description="Polar residues" evidence="2">
    <location>
        <begin position="200"/>
        <end position="231"/>
    </location>
</feature>
<dbReference type="GO" id="GO:0034976">
    <property type="term" value="P:response to endoplasmic reticulum stress"/>
    <property type="evidence" value="ECO:0007669"/>
    <property type="project" value="InterPro"/>
</dbReference>
<dbReference type="SMART" id="SM00767">
    <property type="entry name" value="DCD"/>
    <property type="match status" value="1"/>
</dbReference>
<dbReference type="PANTHER" id="PTHR46034:SF23">
    <property type="entry name" value="DCD (DEVELOPMENT AND CELL DEATH) DOMAIN PROTEIN"/>
    <property type="match status" value="1"/>
</dbReference>
<dbReference type="Pfam" id="PF24681">
    <property type="entry name" value="Kelch_KLHDC2_KLHL20_DRC7"/>
    <property type="match status" value="1"/>
</dbReference>
<dbReference type="PANTHER" id="PTHR46034">
    <property type="match status" value="1"/>
</dbReference>
<dbReference type="EMBL" id="JAUIZM010000006">
    <property type="protein sequence ID" value="KAK1377908.1"/>
    <property type="molecule type" value="Genomic_DNA"/>
</dbReference>
<dbReference type="InterPro" id="IPR006652">
    <property type="entry name" value="Kelch_1"/>
</dbReference>
<keyword evidence="5" id="KW-1185">Reference proteome</keyword>
<evidence type="ECO:0000259" key="3">
    <source>
        <dbReference type="PROSITE" id="PS51222"/>
    </source>
</evidence>
<dbReference type="Pfam" id="PF01344">
    <property type="entry name" value="Kelch_1"/>
    <property type="match status" value="2"/>
</dbReference>
<feature type="coiled-coil region" evidence="1">
    <location>
        <begin position="579"/>
        <end position="606"/>
    </location>
</feature>
<dbReference type="SUPFAM" id="SSF117281">
    <property type="entry name" value="Kelch motif"/>
    <property type="match status" value="1"/>
</dbReference>
<dbReference type="InterPro" id="IPR015915">
    <property type="entry name" value="Kelch-typ_b-propeller"/>
</dbReference>
<dbReference type="SMART" id="SM00612">
    <property type="entry name" value="Kelch"/>
    <property type="match status" value="5"/>
</dbReference>
<dbReference type="Gene3D" id="2.120.10.80">
    <property type="entry name" value="Kelch-type beta propeller"/>
    <property type="match status" value="2"/>
</dbReference>
<feature type="compositionally biased region" description="Basic and acidic residues" evidence="2">
    <location>
        <begin position="323"/>
        <end position="332"/>
    </location>
</feature>
<feature type="region of interest" description="Disordered" evidence="2">
    <location>
        <begin position="186"/>
        <end position="238"/>
    </location>
</feature>
<dbReference type="Proteomes" id="UP001237642">
    <property type="component" value="Unassembled WGS sequence"/>
</dbReference>